<keyword evidence="1" id="KW-1133">Transmembrane helix</keyword>
<dbReference type="EMBL" id="CP058910">
    <property type="protein sequence ID" value="QLH77861.1"/>
    <property type="molecule type" value="Genomic_DNA"/>
</dbReference>
<gene>
    <name evidence="3" type="ORF">HZS55_11375</name>
</gene>
<dbReference type="GeneID" id="56078472"/>
<protein>
    <recommendedName>
        <fullName evidence="2">DUF8151 domain-containing protein</fullName>
    </recommendedName>
</protein>
<accession>A0A7D5P324</accession>
<sequence length="81" mass="8252">MRELLLGPVAEALGVVLYVAIAGTLAVVGTLAERAGLGDLSAGQTTLGLWEAAVGLVLIYAALNVAYHIVLPRLRGAEPTA</sequence>
<evidence type="ECO:0000313" key="4">
    <source>
        <dbReference type="Proteomes" id="UP000509667"/>
    </source>
</evidence>
<evidence type="ECO:0000313" key="3">
    <source>
        <dbReference type="EMBL" id="QLH77861.1"/>
    </source>
</evidence>
<dbReference type="RefSeq" id="WP_179907781.1">
    <property type="nucleotide sequence ID" value="NZ_CP058910.1"/>
</dbReference>
<dbReference type="InterPro" id="IPR058464">
    <property type="entry name" value="DUF8151"/>
</dbReference>
<keyword evidence="1" id="KW-0472">Membrane</keyword>
<feature type="domain" description="DUF8151" evidence="2">
    <location>
        <begin position="1"/>
        <end position="76"/>
    </location>
</feature>
<feature type="transmembrane region" description="Helical" evidence="1">
    <location>
        <begin position="52"/>
        <end position="71"/>
    </location>
</feature>
<evidence type="ECO:0000259" key="2">
    <source>
        <dbReference type="Pfam" id="PF26478"/>
    </source>
</evidence>
<dbReference type="AlphaFoldDB" id="A0A7D5P324"/>
<keyword evidence="1" id="KW-0812">Transmembrane</keyword>
<name>A0A7D5P324_9EURY</name>
<dbReference type="OrthoDB" id="205411at2157"/>
<feature type="transmembrane region" description="Helical" evidence="1">
    <location>
        <begin position="12"/>
        <end position="32"/>
    </location>
</feature>
<evidence type="ECO:0000256" key="1">
    <source>
        <dbReference type="SAM" id="Phobius"/>
    </source>
</evidence>
<dbReference type="Proteomes" id="UP000509667">
    <property type="component" value="Chromosome"/>
</dbReference>
<keyword evidence="4" id="KW-1185">Reference proteome</keyword>
<dbReference type="KEGG" id="hrr:HZS55_11375"/>
<reference evidence="3 4" key="1">
    <citation type="submission" date="2020-07" db="EMBL/GenBank/DDBJ databases">
        <title>Halosimplex pelagicum sp. nov. and Halosimplex rubrum sp. nov., isolated from salted brown alga Laminaria, and emended description of the genus Halosimplex.</title>
        <authorList>
            <person name="Cui H."/>
        </authorList>
    </citation>
    <scope>NUCLEOTIDE SEQUENCE [LARGE SCALE GENOMIC DNA]</scope>
    <source>
        <strain evidence="3 4">R27</strain>
    </source>
</reference>
<organism evidence="3 4">
    <name type="scientific">Halosimplex rubrum</name>
    <dbReference type="NCBI Taxonomy" id="869889"/>
    <lineage>
        <taxon>Archaea</taxon>
        <taxon>Methanobacteriati</taxon>
        <taxon>Methanobacteriota</taxon>
        <taxon>Stenosarchaea group</taxon>
        <taxon>Halobacteria</taxon>
        <taxon>Halobacteriales</taxon>
        <taxon>Haloarculaceae</taxon>
        <taxon>Halosimplex</taxon>
    </lineage>
</organism>
<proteinExistence type="predicted"/>
<dbReference type="Pfam" id="PF26478">
    <property type="entry name" value="DUF8151"/>
    <property type="match status" value="1"/>
</dbReference>